<accession>A0A1Q9CB68</accession>
<gene>
    <name evidence="2" type="ORF">AK812_SmicGene39437</name>
</gene>
<feature type="compositionally biased region" description="Basic and acidic residues" evidence="1">
    <location>
        <begin position="59"/>
        <end position="69"/>
    </location>
</feature>
<evidence type="ECO:0000256" key="1">
    <source>
        <dbReference type="SAM" id="MobiDB-lite"/>
    </source>
</evidence>
<feature type="region of interest" description="Disordered" evidence="1">
    <location>
        <begin position="24"/>
        <end position="91"/>
    </location>
</feature>
<dbReference type="AlphaFoldDB" id="A0A1Q9CB68"/>
<protein>
    <submittedName>
        <fullName evidence="2">Uncharacterized protein</fullName>
    </submittedName>
</protein>
<proteinExistence type="predicted"/>
<name>A0A1Q9CB68_SYMMI</name>
<evidence type="ECO:0000313" key="2">
    <source>
        <dbReference type="EMBL" id="OLP80184.1"/>
    </source>
</evidence>
<organism evidence="2 3">
    <name type="scientific">Symbiodinium microadriaticum</name>
    <name type="common">Dinoflagellate</name>
    <name type="synonym">Zooxanthella microadriatica</name>
    <dbReference type="NCBI Taxonomy" id="2951"/>
    <lineage>
        <taxon>Eukaryota</taxon>
        <taxon>Sar</taxon>
        <taxon>Alveolata</taxon>
        <taxon>Dinophyceae</taxon>
        <taxon>Suessiales</taxon>
        <taxon>Symbiodiniaceae</taxon>
        <taxon>Symbiodinium</taxon>
    </lineage>
</organism>
<dbReference type="OrthoDB" id="446651at2759"/>
<evidence type="ECO:0000313" key="3">
    <source>
        <dbReference type="Proteomes" id="UP000186817"/>
    </source>
</evidence>
<sequence length="164" mass="16870">MLWGKRNVHSNVAVAMVPTPAHAAEVEAGEAASDPSKDDEAEQAVETAPSSPSASANVRAEDVREDKDSPAASKGDGGFREEGSDSDALQLDGAGEVASALAAMMSAVGGLQKSIGSLEEVELPIDRAPLAVEEKALAGNIVQGPRDMRLITEGWPSGTKPRVP</sequence>
<reference evidence="2 3" key="1">
    <citation type="submission" date="2016-02" db="EMBL/GenBank/DDBJ databases">
        <title>Genome analysis of coral dinoflagellate symbionts highlights evolutionary adaptations to a symbiotic lifestyle.</title>
        <authorList>
            <person name="Aranda M."/>
            <person name="Li Y."/>
            <person name="Liew Y.J."/>
            <person name="Baumgarten S."/>
            <person name="Simakov O."/>
            <person name="Wilson M."/>
            <person name="Piel J."/>
            <person name="Ashoor H."/>
            <person name="Bougouffa S."/>
            <person name="Bajic V.B."/>
            <person name="Ryu T."/>
            <person name="Ravasi T."/>
            <person name="Bayer T."/>
            <person name="Micklem G."/>
            <person name="Kim H."/>
            <person name="Bhak J."/>
            <person name="Lajeunesse T.C."/>
            <person name="Voolstra C.R."/>
        </authorList>
    </citation>
    <scope>NUCLEOTIDE SEQUENCE [LARGE SCALE GENOMIC DNA]</scope>
    <source>
        <strain evidence="2 3">CCMP2467</strain>
    </source>
</reference>
<comment type="caution">
    <text evidence="2">The sequence shown here is derived from an EMBL/GenBank/DDBJ whole genome shotgun (WGS) entry which is preliminary data.</text>
</comment>
<dbReference type="EMBL" id="LSRX01001407">
    <property type="protein sequence ID" value="OLP80184.1"/>
    <property type="molecule type" value="Genomic_DNA"/>
</dbReference>
<dbReference type="Proteomes" id="UP000186817">
    <property type="component" value="Unassembled WGS sequence"/>
</dbReference>
<keyword evidence="3" id="KW-1185">Reference proteome</keyword>